<dbReference type="EMBL" id="AVOT02052452">
    <property type="protein sequence ID" value="MBW0547366.1"/>
    <property type="molecule type" value="Genomic_DNA"/>
</dbReference>
<feature type="domain" description="Integrase catalytic" evidence="2">
    <location>
        <begin position="1"/>
        <end position="114"/>
    </location>
</feature>
<dbReference type="InterPro" id="IPR012337">
    <property type="entry name" value="RNaseH-like_sf"/>
</dbReference>
<dbReference type="GO" id="GO:0003723">
    <property type="term" value="F:RNA binding"/>
    <property type="evidence" value="ECO:0007669"/>
    <property type="project" value="UniProtKB-KW"/>
</dbReference>
<name>A0A9Q3IP12_9BASI</name>
<dbReference type="Gene3D" id="3.30.420.10">
    <property type="entry name" value="Ribonuclease H-like superfamily/Ribonuclease H"/>
    <property type="match status" value="1"/>
</dbReference>
<sequence length="114" mass="12709">MTEGRIKAYVELKGYHTNAPFLFITQCKFPFKLYSYSCGKGLGAVIRQSQIINDVISHRGLSQAIISDGDSKLTSASWTNIHNPFGAKSSFQTAYNPQTEGLEEIMLQTLEDMI</sequence>
<evidence type="ECO:0000313" key="3">
    <source>
        <dbReference type="EMBL" id="MBW0547366.1"/>
    </source>
</evidence>
<keyword evidence="4" id="KW-1185">Reference proteome</keyword>
<evidence type="ECO:0000256" key="1">
    <source>
        <dbReference type="ARBA" id="ARBA00022884"/>
    </source>
</evidence>
<reference evidence="3" key="1">
    <citation type="submission" date="2021-03" db="EMBL/GenBank/DDBJ databases">
        <title>Draft genome sequence of rust myrtle Austropuccinia psidii MF-1, a brazilian biotype.</title>
        <authorList>
            <person name="Quecine M.C."/>
            <person name="Pachon D.M.R."/>
            <person name="Bonatelli M.L."/>
            <person name="Correr F.H."/>
            <person name="Franceschini L.M."/>
            <person name="Leite T.F."/>
            <person name="Margarido G.R.A."/>
            <person name="Almeida C.A."/>
            <person name="Ferrarezi J.A."/>
            <person name="Labate C.A."/>
        </authorList>
    </citation>
    <scope>NUCLEOTIDE SEQUENCE</scope>
    <source>
        <strain evidence="3">MF-1</strain>
    </source>
</reference>
<dbReference type="GO" id="GO:0005634">
    <property type="term" value="C:nucleus"/>
    <property type="evidence" value="ECO:0007669"/>
    <property type="project" value="UniProtKB-ARBA"/>
</dbReference>
<dbReference type="AlphaFoldDB" id="A0A9Q3IP12"/>
<dbReference type="GO" id="GO:0015074">
    <property type="term" value="P:DNA integration"/>
    <property type="evidence" value="ECO:0007669"/>
    <property type="project" value="InterPro"/>
</dbReference>
<gene>
    <name evidence="3" type="ORF">O181_087081</name>
</gene>
<evidence type="ECO:0000259" key="2">
    <source>
        <dbReference type="PROSITE" id="PS50994"/>
    </source>
</evidence>
<accession>A0A9Q3IP12</accession>
<dbReference type="InterPro" id="IPR001584">
    <property type="entry name" value="Integrase_cat-core"/>
</dbReference>
<dbReference type="Proteomes" id="UP000765509">
    <property type="component" value="Unassembled WGS sequence"/>
</dbReference>
<evidence type="ECO:0000313" key="4">
    <source>
        <dbReference type="Proteomes" id="UP000765509"/>
    </source>
</evidence>
<dbReference type="PROSITE" id="PS50994">
    <property type="entry name" value="INTEGRASE"/>
    <property type="match status" value="1"/>
</dbReference>
<proteinExistence type="predicted"/>
<comment type="caution">
    <text evidence="3">The sequence shown here is derived from an EMBL/GenBank/DDBJ whole genome shotgun (WGS) entry which is preliminary data.</text>
</comment>
<dbReference type="InterPro" id="IPR036397">
    <property type="entry name" value="RNaseH_sf"/>
</dbReference>
<organism evidence="3 4">
    <name type="scientific">Austropuccinia psidii MF-1</name>
    <dbReference type="NCBI Taxonomy" id="1389203"/>
    <lineage>
        <taxon>Eukaryota</taxon>
        <taxon>Fungi</taxon>
        <taxon>Dikarya</taxon>
        <taxon>Basidiomycota</taxon>
        <taxon>Pucciniomycotina</taxon>
        <taxon>Pucciniomycetes</taxon>
        <taxon>Pucciniales</taxon>
        <taxon>Sphaerophragmiaceae</taxon>
        <taxon>Austropuccinia</taxon>
    </lineage>
</organism>
<dbReference type="SUPFAM" id="SSF53098">
    <property type="entry name" value="Ribonuclease H-like"/>
    <property type="match status" value="1"/>
</dbReference>
<protein>
    <recommendedName>
        <fullName evidence="2">Integrase catalytic domain-containing protein</fullName>
    </recommendedName>
</protein>
<keyword evidence="1" id="KW-0694">RNA-binding</keyword>